<organism evidence="2 3">
    <name type="scientific">Ataeniobius toweri</name>
    <dbReference type="NCBI Taxonomy" id="208326"/>
    <lineage>
        <taxon>Eukaryota</taxon>
        <taxon>Metazoa</taxon>
        <taxon>Chordata</taxon>
        <taxon>Craniata</taxon>
        <taxon>Vertebrata</taxon>
        <taxon>Euteleostomi</taxon>
        <taxon>Actinopterygii</taxon>
        <taxon>Neopterygii</taxon>
        <taxon>Teleostei</taxon>
        <taxon>Neoteleostei</taxon>
        <taxon>Acanthomorphata</taxon>
        <taxon>Ovalentaria</taxon>
        <taxon>Atherinomorphae</taxon>
        <taxon>Cyprinodontiformes</taxon>
        <taxon>Goodeidae</taxon>
        <taxon>Ataeniobius</taxon>
    </lineage>
</organism>
<feature type="transmembrane region" description="Helical" evidence="1">
    <location>
        <begin position="71"/>
        <end position="92"/>
    </location>
</feature>
<keyword evidence="3" id="KW-1185">Reference proteome</keyword>
<keyword evidence="1" id="KW-0472">Membrane</keyword>
<keyword evidence="1" id="KW-0812">Transmembrane</keyword>
<dbReference type="Proteomes" id="UP001345963">
    <property type="component" value="Unassembled WGS sequence"/>
</dbReference>
<name>A0ABU7B8X1_9TELE</name>
<gene>
    <name evidence="2" type="ORF">ATANTOWER_025719</name>
</gene>
<evidence type="ECO:0000313" key="3">
    <source>
        <dbReference type="Proteomes" id="UP001345963"/>
    </source>
</evidence>
<comment type="caution">
    <text evidence="2">The sequence shown here is derived from an EMBL/GenBank/DDBJ whole genome shotgun (WGS) entry which is preliminary data.</text>
</comment>
<dbReference type="EMBL" id="JAHUTI010045322">
    <property type="protein sequence ID" value="MED6246896.1"/>
    <property type="molecule type" value="Genomic_DNA"/>
</dbReference>
<evidence type="ECO:0000313" key="2">
    <source>
        <dbReference type="EMBL" id="MED6246896.1"/>
    </source>
</evidence>
<protein>
    <submittedName>
        <fullName evidence="2">Uncharacterized protein</fullName>
    </submittedName>
</protein>
<evidence type="ECO:0000256" key="1">
    <source>
        <dbReference type="SAM" id="Phobius"/>
    </source>
</evidence>
<sequence length="105" mass="12201">MTVCCQLYTPGLLTWNEKLFNSVQIMPLRPISLLTRVMVLKVLLQSTYSIQTYGVNKELQMLYNRLSETTLFIRLLISELSILGDITFMFLCDFTSRSEMLRPLV</sequence>
<keyword evidence="1" id="KW-1133">Transmembrane helix</keyword>
<reference evidence="2 3" key="1">
    <citation type="submission" date="2021-07" db="EMBL/GenBank/DDBJ databases">
        <authorList>
            <person name="Palmer J.M."/>
        </authorList>
    </citation>
    <scope>NUCLEOTIDE SEQUENCE [LARGE SCALE GENOMIC DNA]</scope>
    <source>
        <strain evidence="2 3">AT_MEX2019</strain>
        <tissue evidence="2">Muscle</tissue>
    </source>
</reference>
<accession>A0ABU7B8X1</accession>
<proteinExistence type="predicted"/>